<dbReference type="EMBL" id="BJTZ01000051">
    <property type="protein sequence ID" value="GEK15970.1"/>
    <property type="molecule type" value="Genomic_DNA"/>
</dbReference>
<reference evidence="1 2" key="1">
    <citation type="submission" date="2019-07" db="EMBL/GenBank/DDBJ databases">
        <title>Whole genome shotgun sequence of Aliivibrio fischeri NBRC 101058.</title>
        <authorList>
            <person name="Hosoyama A."/>
            <person name="Uohara A."/>
            <person name="Ohji S."/>
            <person name="Ichikawa N."/>
        </authorList>
    </citation>
    <scope>NUCLEOTIDE SEQUENCE [LARGE SCALE GENOMIC DNA]</scope>
    <source>
        <strain evidence="1 2">NBRC 101058</strain>
    </source>
</reference>
<accession>A0A510URV5</accession>
<organism evidence="1 2">
    <name type="scientific">Aliivibrio fischeri</name>
    <name type="common">Vibrio fischeri</name>
    <dbReference type="NCBI Taxonomy" id="668"/>
    <lineage>
        <taxon>Bacteria</taxon>
        <taxon>Pseudomonadati</taxon>
        <taxon>Pseudomonadota</taxon>
        <taxon>Gammaproteobacteria</taxon>
        <taxon>Vibrionales</taxon>
        <taxon>Vibrionaceae</taxon>
        <taxon>Aliivibrio</taxon>
    </lineage>
</organism>
<dbReference type="Proteomes" id="UP000321787">
    <property type="component" value="Unassembled WGS sequence"/>
</dbReference>
<proteinExistence type="predicted"/>
<dbReference type="AlphaFoldDB" id="A0A510URV5"/>
<dbReference type="RefSeq" id="WP_272869377.1">
    <property type="nucleotide sequence ID" value="NZ_BJTZ01000051.1"/>
</dbReference>
<sequence length="44" mass="5397">MKLKEELILKTMKKDFEILFKNGDFDKEKTIKILRYFLIKVESM</sequence>
<name>A0A510URV5_ALIFS</name>
<comment type="caution">
    <text evidence="1">The sequence shown here is derived from an EMBL/GenBank/DDBJ whole genome shotgun (WGS) entry which is preliminary data.</text>
</comment>
<gene>
    <name evidence="1" type="ORF">AFI02nite_40060</name>
</gene>
<protein>
    <submittedName>
        <fullName evidence="1">Uncharacterized protein</fullName>
    </submittedName>
</protein>
<evidence type="ECO:0000313" key="1">
    <source>
        <dbReference type="EMBL" id="GEK15970.1"/>
    </source>
</evidence>
<evidence type="ECO:0000313" key="2">
    <source>
        <dbReference type="Proteomes" id="UP000321787"/>
    </source>
</evidence>